<feature type="region of interest" description="Disordered" evidence="1">
    <location>
        <begin position="220"/>
        <end position="242"/>
    </location>
</feature>
<dbReference type="CDD" id="cd14270">
    <property type="entry name" value="UBA"/>
    <property type="match status" value="1"/>
</dbReference>
<reference evidence="4" key="2">
    <citation type="journal article" date="2007" name="Science">
        <title>Draft genome sequence of the sexually transmitted pathogen Trichomonas vaginalis.</title>
        <authorList>
            <person name="Carlton J.M."/>
            <person name="Hirt R.P."/>
            <person name="Silva J.C."/>
            <person name="Delcher A.L."/>
            <person name="Schatz M."/>
            <person name="Zhao Q."/>
            <person name="Wortman J.R."/>
            <person name="Bidwell S.L."/>
            <person name="Alsmark U.C.M."/>
            <person name="Besteiro S."/>
            <person name="Sicheritz-Ponten T."/>
            <person name="Noel C.J."/>
            <person name="Dacks J.B."/>
            <person name="Foster P.G."/>
            <person name="Simillion C."/>
            <person name="Van de Peer Y."/>
            <person name="Miranda-Saavedra D."/>
            <person name="Barton G.J."/>
            <person name="Westrop G.D."/>
            <person name="Mueller S."/>
            <person name="Dessi D."/>
            <person name="Fiori P.L."/>
            <person name="Ren Q."/>
            <person name="Paulsen I."/>
            <person name="Zhang H."/>
            <person name="Bastida-Corcuera F.D."/>
            <person name="Simoes-Barbosa A."/>
            <person name="Brown M.T."/>
            <person name="Hayes R.D."/>
            <person name="Mukherjee M."/>
            <person name="Okumura C.Y."/>
            <person name="Schneider R."/>
            <person name="Smith A.J."/>
            <person name="Vanacova S."/>
            <person name="Villalvazo M."/>
            <person name="Haas B.J."/>
            <person name="Pertea M."/>
            <person name="Feldblyum T.V."/>
            <person name="Utterback T.R."/>
            <person name="Shu C.L."/>
            <person name="Osoegawa K."/>
            <person name="de Jong P.J."/>
            <person name="Hrdy I."/>
            <person name="Horvathova L."/>
            <person name="Zubacova Z."/>
            <person name="Dolezal P."/>
            <person name="Malik S.B."/>
            <person name="Logsdon J.M. Jr."/>
            <person name="Henze K."/>
            <person name="Gupta A."/>
            <person name="Wang C.C."/>
            <person name="Dunne R.L."/>
            <person name="Upcroft J.A."/>
            <person name="Upcroft P."/>
            <person name="White O."/>
            <person name="Salzberg S.L."/>
            <person name="Tang P."/>
            <person name="Chiu C.-H."/>
            <person name="Lee Y.-S."/>
            <person name="Embley T.M."/>
            <person name="Coombs G.H."/>
            <person name="Mottram J.C."/>
            <person name="Tachezy J."/>
            <person name="Fraser-Liggett C.M."/>
            <person name="Johnson P.J."/>
        </authorList>
    </citation>
    <scope>NUCLEOTIDE SEQUENCE [LARGE SCALE GENOMIC DNA]</scope>
    <source>
        <strain evidence="4">G3</strain>
    </source>
</reference>
<dbReference type="InterPro" id="IPR050560">
    <property type="entry name" value="MYB_TF"/>
</dbReference>
<feature type="region of interest" description="Disordered" evidence="1">
    <location>
        <begin position="840"/>
        <end position="866"/>
    </location>
</feature>
<dbReference type="AlphaFoldDB" id="A2E7W3"/>
<dbReference type="PANTHER" id="PTHR45614">
    <property type="entry name" value="MYB PROTEIN-RELATED"/>
    <property type="match status" value="1"/>
</dbReference>
<dbReference type="VEuPathDB" id="TrichDB:TVAGG3_0282510"/>
<feature type="domain" description="Myb-like" evidence="2">
    <location>
        <begin position="236"/>
        <end position="286"/>
    </location>
</feature>
<dbReference type="InterPro" id="IPR017930">
    <property type="entry name" value="Myb_dom"/>
</dbReference>
<evidence type="ECO:0000259" key="3">
    <source>
        <dbReference type="PROSITE" id="PS51294"/>
    </source>
</evidence>
<feature type="domain" description="Myb-like" evidence="2">
    <location>
        <begin position="531"/>
        <end position="574"/>
    </location>
</feature>
<evidence type="ECO:0000259" key="2">
    <source>
        <dbReference type="PROSITE" id="PS50090"/>
    </source>
</evidence>
<dbReference type="VEuPathDB" id="TrichDB:TVAG_061980"/>
<evidence type="ECO:0000313" key="4">
    <source>
        <dbReference type="EMBL" id="EAY11294.1"/>
    </source>
</evidence>
<evidence type="ECO:0000313" key="5">
    <source>
        <dbReference type="Proteomes" id="UP000001542"/>
    </source>
</evidence>
<sequence length="999" mass="114312">MEIHVILPTNELITLQITKITSSVDLKSIIAEKIKCPISYIHLFVRNVEIIDPTVISSLQIPENMAIICRKLEDTNNQIINISNTTKPSSTPAVPIKIMPPKVKISKKYKNDPPDFEEKLQFMENMGFSHYVVKAILRISNYDTEKAILRLKGEQIFTKSDYFTSPDLQPATSSPKPMPTENSPLSSLITTMNHEIQNSTEEYESSEVFNLLDSVCNQEKSQVQADEKQADQSSKAPTTRSKRWSYEEEEILVTKYAELGSDWNSIASYIPGRTASAIMQHFQIHNKYLMTIKPKVGSKTLSIGGSSSSGSQPGVSLSHSQSFDLQFDEKNNDMLFEAWKIYGNDWDSISCIFPQYSTQTLSSYWNNILLPKYLTTNMIPFQADEESGDFTYRLPKSSRKKVRSYSLSKSVIMQDIQNEPAQSQQPASQTTQNESNENSSQSEPRYAPNNRFLLWTAEEENTVINMKMKGASFEEISSVLTNRTASTIATRWYQKLQKQLQKSSQTEEEVQSEQNGYDYDGEESNEDDFDNNNGSKRQWTQKEDELLLQLYKEHHSNWEKINSFFTNRTPAACRMHCYFLRHKSDNDQATNQGPSTGSAMQRRNSVSALPVGGPAQSTLPVPSISQSMNDSASSAKSNESDEEYVEQQPVSEPNLKRTYNSWTEEEDKKLIAAIEKGATWHEIYAMFPERKDTSIRTHCQCTLKKKRKNLNLPSGNQKQWLKEEDKKIIDMKTNGKPWQEIAAALPGRTPAAIQSRWNLKLKLKVDKEPGSSTGPSKTRSVTFTKREENMILRKKKEGSSWEEITQLFTPKKAAHVKQYYDLYLKGEFDGEKYEIKDNAEKREYESDNFDQNEDKSNSEDSPEWTAEDDNVIISELNKKTINPDIVKLFPNRSKINVYRRIEKIKSDIAHSAPTETVPTQPEKQTPEPQNETQQRIIQETNIQTPIEHSIVPWSDYEDNMLLAKMNEKVPISTICDVLPGRTEKEILERYKEINKSDII</sequence>
<feature type="domain" description="Myb-like" evidence="2">
    <location>
        <begin position="654"/>
        <end position="703"/>
    </location>
</feature>
<dbReference type="PROSITE" id="PS51294">
    <property type="entry name" value="HTH_MYB"/>
    <property type="match status" value="3"/>
</dbReference>
<dbReference type="InParanoid" id="A2E7W3"/>
<feature type="domain" description="HTH myb-type" evidence="3">
    <location>
        <begin position="720"/>
        <end position="765"/>
    </location>
</feature>
<dbReference type="RefSeq" id="XP_001323517.1">
    <property type="nucleotide sequence ID" value="XM_001323482.1"/>
</dbReference>
<feature type="region of interest" description="Disordered" evidence="1">
    <location>
        <begin position="418"/>
        <end position="447"/>
    </location>
</feature>
<dbReference type="SMART" id="SM00717">
    <property type="entry name" value="SANT"/>
    <property type="match status" value="9"/>
</dbReference>
<feature type="compositionally biased region" description="Low complexity" evidence="1">
    <location>
        <begin position="913"/>
        <end position="931"/>
    </location>
</feature>
<feature type="compositionally biased region" description="Polar residues" evidence="1">
    <location>
        <begin position="615"/>
        <end position="637"/>
    </location>
</feature>
<keyword evidence="5" id="KW-1185">Reference proteome</keyword>
<dbReference type="Pfam" id="PF13921">
    <property type="entry name" value="Myb_DNA-bind_6"/>
    <property type="match status" value="2"/>
</dbReference>
<dbReference type="PROSITE" id="PS50090">
    <property type="entry name" value="MYB_LIKE"/>
    <property type="match status" value="4"/>
</dbReference>
<feature type="region of interest" description="Disordered" evidence="1">
    <location>
        <begin position="608"/>
        <end position="659"/>
    </location>
</feature>
<evidence type="ECO:0000256" key="1">
    <source>
        <dbReference type="SAM" id="MobiDB-lite"/>
    </source>
</evidence>
<dbReference type="OrthoDB" id="3563077at2759"/>
<reference evidence="4" key="1">
    <citation type="submission" date="2006-10" db="EMBL/GenBank/DDBJ databases">
        <authorList>
            <person name="Amadeo P."/>
            <person name="Zhao Q."/>
            <person name="Wortman J."/>
            <person name="Fraser-Liggett C."/>
            <person name="Carlton J."/>
        </authorList>
    </citation>
    <scope>NUCLEOTIDE SEQUENCE</scope>
    <source>
        <strain evidence="4">G3</strain>
    </source>
</reference>
<dbReference type="GO" id="GO:0000981">
    <property type="term" value="F:DNA-binding transcription factor activity, RNA polymerase II-specific"/>
    <property type="evidence" value="ECO:0000318"/>
    <property type="project" value="GO_Central"/>
</dbReference>
<feature type="region of interest" description="Disordered" evidence="1">
    <location>
        <begin position="909"/>
        <end position="931"/>
    </location>
</feature>
<dbReference type="GO" id="GO:0000978">
    <property type="term" value="F:RNA polymerase II cis-regulatory region sequence-specific DNA binding"/>
    <property type="evidence" value="ECO:0000318"/>
    <property type="project" value="GO_Central"/>
</dbReference>
<feature type="region of interest" description="Disordered" evidence="1">
    <location>
        <begin position="502"/>
        <end position="536"/>
    </location>
</feature>
<dbReference type="GO" id="GO:0006355">
    <property type="term" value="P:regulation of DNA-templated transcription"/>
    <property type="evidence" value="ECO:0000318"/>
    <property type="project" value="GO_Central"/>
</dbReference>
<feature type="compositionally biased region" description="Low complexity" evidence="1">
    <location>
        <begin position="420"/>
        <end position="443"/>
    </location>
</feature>
<dbReference type="GO" id="GO:0005634">
    <property type="term" value="C:nucleus"/>
    <property type="evidence" value="ECO:0000318"/>
    <property type="project" value="GO_Central"/>
</dbReference>
<feature type="domain" description="HTH myb-type" evidence="3">
    <location>
        <begin position="236"/>
        <end position="290"/>
    </location>
</feature>
<organism evidence="4 5">
    <name type="scientific">Trichomonas vaginalis (strain ATCC PRA-98 / G3)</name>
    <dbReference type="NCBI Taxonomy" id="412133"/>
    <lineage>
        <taxon>Eukaryota</taxon>
        <taxon>Metamonada</taxon>
        <taxon>Parabasalia</taxon>
        <taxon>Trichomonadida</taxon>
        <taxon>Trichomonadidae</taxon>
        <taxon>Trichomonas</taxon>
    </lineage>
</organism>
<dbReference type="InterPro" id="IPR029071">
    <property type="entry name" value="Ubiquitin-like_domsf"/>
</dbReference>
<feature type="compositionally biased region" description="Acidic residues" evidence="1">
    <location>
        <begin position="519"/>
        <end position="530"/>
    </location>
</feature>
<keyword evidence="4" id="KW-0238">DNA-binding</keyword>
<proteinExistence type="predicted"/>
<dbReference type="SUPFAM" id="SSF46689">
    <property type="entry name" value="Homeodomain-like"/>
    <property type="match status" value="4"/>
</dbReference>
<feature type="region of interest" description="Disordered" evidence="1">
    <location>
        <begin position="163"/>
        <end position="182"/>
    </location>
</feature>
<dbReference type="CDD" id="cd17039">
    <property type="entry name" value="Ubl_ubiquitin_like"/>
    <property type="match status" value="1"/>
</dbReference>
<dbReference type="KEGG" id="tva:4769247"/>
<dbReference type="InterPro" id="IPR009060">
    <property type="entry name" value="UBA-like_sf"/>
</dbReference>
<feature type="domain" description="HTH myb-type" evidence="3">
    <location>
        <begin position="531"/>
        <end position="585"/>
    </location>
</feature>
<dbReference type="InterPro" id="IPR001005">
    <property type="entry name" value="SANT/Myb"/>
</dbReference>
<dbReference type="EMBL" id="DS113322">
    <property type="protein sequence ID" value="EAY11294.1"/>
    <property type="molecule type" value="Genomic_DNA"/>
</dbReference>
<dbReference type="Pfam" id="PF00249">
    <property type="entry name" value="Myb_DNA-binding"/>
    <property type="match status" value="3"/>
</dbReference>
<dbReference type="Proteomes" id="UP000001542">
    <property type="component" value="Unassembled WGS sequence"/>
</dbReference>
<dbReference type="CDD" id="cd00167">
    <property type="entry name" value="SANT"/>
    <property type="match status" value="5"/>
</dbReference>
<name>A2E7W3_TRIV3</name>
<dbReference type="InterPro" id="IPR009057">
    <property type="entry name" value="Homeodomain-like_sf"/>
</dbReference>
<dbReference type="SMR" id="A2E7W3"/>
<dbReference type="Gene3D" id="1.10.10.60">
    <property type="entry name" value="Homeodomain-like"/>
    <property type="match status" value="5"/>
</dbReference>
<dbReference type="STRING" id="5722.A2E7W3"/>
<dbReference type="SUPFAM" id="SSF46934">
    <property type="entry name" value="UBA-like"/>
    <property type="match status" value="1"/>
</dbReference>
<protein>
    <submittedName>
        <fullName evidence="4">Myb-like DNA-binding domain containing protein</fullName>
    </submittedName>
</protein>
<dbReference type="SUPFAM" id="SSF54236">
    <property type="entry name" value="Ubiquitin-like"/>
    <property type="match status" value="1"/>
</dbReference>
<feature type="domain" description="Myb-like" evidence="2">
    <location>
        <begin position="712"/>
        <end position="761"/>
    </location>
</feature>
<dbReference type="eggNOG" id="KOG0048">
    <property type="taxonomic scope" value="Eukaryota"/>
</dbReference>
<accession>A2E7W3</accession>
<gene>
    <name evidence="4" type="ORF">TVAG_061980</name>
</gene>